<sequence>MVDRTSRDLLALRLRQYVSGRIINDDLDDTMWEMGDDPGAVAVSEMAWQLYDDTLTHRATGRHHIDHEGRREISRWILFLDSDLEYEWPRYSFIGIDPFILSLITFGIAGLIHHRRWKRFVGAGPFEIWPFMHQEDLDRAIKDPRRLAGTQDSEQDPALKDQP</sequence>
<dbReference type="EMBL" id="JAENIJ010000045">
    <property type="protein sequence ID" value="MBK1884381.1"/>
    <property type="molecule type" value="Genomic_DNA"/>
</dbReference>
<reference evidence="3" key="1">
    <citation type="submission" date="2021-01" db="EMBL/GenBank/DDBJ databases">
        <title>Modified the classification status of verrucomicrobia.</title>
        <authorList>
            <person name="Feng X."/>
        </authorList>
    </citation>
    <scope>NUCLEOTIDE SEQUENCE</scope>
    <source>
        <strain evidence="3">KCTC 22041</strain>
    </source>
</reference>
<name>A0A934S7Y7_9BACT</name>
<protein>
    <submittedName>
        <fullName evidence="3">Uncharacterized protein</fullName>
    </submittedName>
</protein>
<feature type="transmembrane region" description="Helical" evidence="2">
    <location>
        <begin position="91"/>
        <end position="112"/>
    </location>
</feature>
<organism evidence="3 4">
    <name type="scientific">Luteolibacter pohnpeiensis</name>
    <dbReference type="NCBI Taxonomy" id="454153"/>
    <lineage>
        <taxon>Bacteria</taxon>
        <taxon>Pseudomonadati</taxon>
        <taxon>Verrucomicrobiota</taxon>
        <taxon>Verrucomicrobiia</taxon>
        <taxon>Verrucomicrobiales</taxon>
        <taxon>Verrucomicrobiaceae</taxon>
        <taxon>Luteolibacter</taxon>
    </lineage>
</organism>
<dbReference type="AlphaFoldDB" id="A0A934S7Y7"/>
<dbReference type="RefSeq" id="WP_200273507.1">
    <property type="nucleotide sequence ID" value="NZ_JAENIJ010000045.1"/>
</dbReference>
<evidence type="ECO:0000256" key="2">
    <source>
        <dbReference type="SAM" id="Phobius"/>
    </source>
</evidence>
<keyword evidence="2" id="KW-0812">Transmembrane</keyword>
<gene>
    <name evidence="3" type="ORF">JIN85_18330</name>
</gene>
<accession>A0A934S7Y7</accession>
<evidence type="ECO:0000313" key="3">
    <source>
        <dbReference type="EMBL" id="MBK1884381.1"/>
    </source>
</evidence>
<evidence type="ECO:0000256" key="1">
    <source>
        <dbReference type="SAM" id="MobiDB-lite"/>
    </source>
</evidence>
<dbReference type="Proteomes" id="UP000603141">
    <property type="component" value="Unassembled WGS sequence"/>
</dbReference>
<keyword evidence="2" id="KW-0472">Membrane</keyword>
<keyword evidence="4" id="KW-1185">Reference proteome</keyword>
<keyword evidence="2" id="KW-1133">Transmembrane helix</keyword>
<comment type="caution">
    <text evidence="3">The sequence shown here is derived from an EMBL/GenBank/DDBJ whole genome shotgun (WGS) entry which is preliminary data.</text>
</comment>
<feature type="region of interest" description="Disordered" evidence="1">
    <location>
        <begin position="143"/>
        <end position="163"/>
    </location>
</feature>
<evidence type="ECO:0000313" key="4">
    <source>
        <dbReference type="Proteomes" id="UP000603141"/>
    </source>
</evidence>
<proteinExistence type="predicted"/>